<dbReference type="AlphaFoldDB" id="B2WFZ3"/>
<evidence type="ECO:0000313" key="1">
    <source>
        <dbReference type="EMBL" id="EDU41900.1"/>
    </source>
</evidence>
<protein>
    <submittedName>
        <fullName evidence="1">Uncharacterized protein</fullName>
    </submittedName>
</protein>
<proteinExistence type="predicted"/>
<dbReference type="HOGENOM" id="CLU_2016399_0_0_1"/>
<evidence type="ECO:0000313" key="2">
    <source>
        <dbReference type="Proteomes" id="UP000001471"/>
    </source>
</evidence>
<accession>B2WFZ3</accession>
<gene>
    <name evidence="1" type="ORF">PTRG_08849</name>
</gene>
<dbReference type="EMBL" id="DS231624">
    <property type="protein sequence ID" value="EDU41900.1"/>
    <property type="molecule type" value="Genomic_DNA"/>
</dbReference>
<dbReference type="InParanoid" id="B2WFZ3"/>
<sequence length="123" mass="13993">MLRECRYHLGIIKYLKVWNGILYRIPKAKGSQRMATMYPRGNDCLDQDDVGQQRPTLSTDLKRLGTADTAKISHTSNWIRGIHAFLLCGYVSSPKKQCTDLLFKGVTVWDLPRPTWVRVGAAN</sequence>
<organism evidence="1 2">
    <name type="scientific">Pyrenophora tritici-repentis (strain Pt-1C-BFP)</name>
    <name type="common">Wheat tan spot fungus</name>
    <name type="synonym">Drechslera tritici-repentis</name>
    <dbReference type="NCBI Taxonomy" id="426418"/>
    <lineage>
        <taxon>Eukaryota</taxon>
        <taxon>Fungi</taxon>
        <taxon>Dikarya</taxon>
        <taxon>Ascomycota</taxon>
        <taxon>Pezizomycotina</taxon>
        <taxon>Dothideomycetes</taxon>
        <taxon>Pleosporomycetidae</taxon>
        <taxon>Pleosporales</taxon>
        <taxon>Pleosporineae</taxon>
        <taxon>Pleosporaceae</taxon>
        <taxon>Pyrenophora</taxon>
    </lineage>
</organism>
<reference evidence="2" key="1">
    <citation type="journal article" date="2013" name="G3 (Bethesda)">
        <title>Comparative genomics of a plant-pathogenic fungus, Pyrenophora tritici-repentis, reveals transduplication and the impact of repeat elements on pathogenicity and population divergence.</title>
        <authorList>
            <person name="Manning V.A."/>
            <person name="Pandelova I."/>
            <person name="Dhillon B."/>
            <person name="Wilhelm L.J."/>
            <person name="Goodwin S.B."/>
            <person name="Berlin A.M."/>
            <person name="Figueroa M."/>
            <person name="Freitag M."/>
            <person name="Hane J.K."/>
            <person name="Henrissat B."/>
            <person name="Holman W.H."/>
            <person name="Kodira C.D."/>
            <person name="Martin J."/>
            <person name="Oliver R.P."/>
            <person name="Robbertse B."/>
            <person name="Schackwitz W."/>
            <person name="Schwartz D.C."/>
            <person name="Spatafora J.W."/>
            <person name="Turgeon B.G."/>
            <person name="Yandava C."/>
            <person name="Young S."/>
            <person name="Zhou S."/>
            <person name="Zeng Q."/>
            <person name="Grigoriev I.V."/>
            <person name="Ma L.-J."/>
            <person name="Ciuffetti L.M."/>
        </authorList>
    </citation>
    <scope>NUCLEOTIDE SEQUENCE [LARGE SCALE GENOMIC DNA]</scope>
    <source>
        <strain evidence="2">Pt-1C-BFP</strain>
    </source>
</reference>
<name>B2WFZ3_PYRTR</name>
<dbReference type="Proteomes" id="UP000001471">
    <property type="component" value="Unassembled WGS sequence"/>
</dbReference>